<evidence type="ECO:0000313" key="1">
    <source>
        <dbReference type="EMBL" id="VTR53846.1"/>
    </source>
</evidence>
<gene>
    <name evidence="1" type="ORF">NCTC11429_04930</name>
</gene>
<organism evidence="1 2">
    <name type="scientific">Sphingobacterium thalpophilum</name>
    <dbReference type="NCBI Taxonomy" id="259"/>
    <lineage>
        <taxon>Bacteria</taxon>
        <taxon>Pseudomonadati</taxon>
        <taxon>Bacteroidota</taxon>
        <taxon>Sphingobacteriia</taxon>
        <taxon>Sphingobacteriales</taxon>
        <taxon>Sphingobacteriaceae</taxon>
        <taxon>Sphingobacterium</taxon>
    </lineage>
</organism>
<protein>
    <submittedName>
        <fullName evidence="1">Uncharacterized protein</fullName>
    </submittedName>
</protein>
<proteinExistence type="predicted"/>
<sequence>MLICKLNFKKNKRKGLIKFYGDHKIRTSLGSNKKDLVSKIHHQGTAKRNNTVAIKIRNHLP</sequence>
<evidence type="ECO:0000313" key="2">
    <source>
        <dbReference type="Proteomes" id="UP000308196"/>
    </source>
</evidence>
<dbReference type="KEGG" id="stha:NCTC11429_04930"/>
<dbReference type="Proteomes" id="UP000308196">
    <property type="component" value="Chromosome"/>
</dbReference>
<reference evidence="1 2" key="1">
    <citation type="submission" date="2019-05" db="EMBL/GenBank/DDBJ databases">
        <authorList>
            <consortium name="Pathogen Informatics"/>
        </authorList>
    </citation>
    <scope>NUCLEOTIDE SEQUENCE [LARGE SCALE GENOMIC DNA]</scope>
    <source>
        <strain evidence="1 2">NCTC11429</strain>
    </source>
</reference>
<name>A0A4U9W533_9SPHI</name>
<dbReference type="EMBL" id="LR590484">
    <property type="protein sequence ID" value="VTR53846.1"/>
    <property type="molecule type" value="Genomic_DNA"/>
</dbReference>
<accession>A0A4U9W533</accession>
<dbReference type="AlphaFoldDB" id="A0A4U9W533"/>